<evidence type="ECO:0000313" key="1">
    <source>
        <dbReference type="EMBL" id="QGA80135.1"/>
    </source>
</evidence>
<evidence type="ECO:0000313" key="2">
    <source>
        <dbReference type="Proteomes" id="UP000377803"/>
    </source>
</evidence>
<dbReference type="RefSeq" id="WP_153549872.1">
    <property type="nucleotide sequence ID" value="NZ_CP040089.1"/>
</dbReference>
<dbReference type="EMBL" id="CP040089">
    <property type="protein sequence ID" value="QGA80135.1"/>
    <property type="molecule type" value="Genomic_DNA"/>
</dbReference>
<name>A0A5Q0UGQ3_9ARCH</name>
<accession>A0A5Q0UGQ3</accession>
<protein>
    <submittedName>
        <fullName evidence="1">Uncharacterized protein</fullName>
    </submittedName>
</protein>
<dbReference type="AlphaFoldDB" id="A0A5Q0UGQ3"/>
<dbReference type="GeneID" id="42364612"/>
<proteinExistence type="predicted"/>
<keyword evidence="2" id="KW-1185">Reference proteome</keyword>
<dbReference type="KEGG" id="ncon:LC1Nh_0231"/>
<organism evidence="1 2">
    <name type="scientific">Candidatus Nanohalobium constans</name>
    <dbReference type="NCBI Taxonomy" id="2565781"/>
    <lineage>
        <taxon>Archaea</taxon>
        <taxon>Candidatus Nanohalarchaeota</taxon>
        <taxon>Candidatus Nanohalobia</taxon>
        <taxon>Candidatus Nanohalobiales</taxon>
        <taxon>Candidatus Nanohalobiaceae</taxon>
        <taxon>Candidatus Nanohalobium</taxon>
    </lineage>
</organism>
<dbReference type="Proteomes" id="UP000377803">
    <property type="component" value="Chromosome"/>
</dbReference>
<reference evidence="2" key="1">
    <citation type="submission" date="2019-05" db="EMBL/GenBank/DDBJ databases">
        <title>Candidatus Nanohalobium constans, a novel model system to study the DPANN nano-sized archaea: genomic and physiological characterization of a nanoarchaeon co-cultured with its chitinotrophic host.</title>
        <authorList>
            <person name="La Cono V."/>
            <person name="Arcadi E."/>
            <person name="Crisafi F."/>
            <person name="Denaro R."/>
            <person name="La Spada G."/>
            <person name="Messina E."/>
            <person name="Smedile F."/>
            <person name="Toshchakov S.V."/>
            <person name="Shevchenko M.A."/>
            <person name="Golyshin P.N."/>
            <person name="Golyshina O.V."/>
            <person name="Ferrer M."/>
            <person name="Rohde M."/>
            <person name="Mushegian A."/>
            <person name="Sorokin D.Y."/>
            <person name="Giuliano L."/>
            <person name="Yakimov M.M."/>
        </authorList>
    </citation>
    <scope>NUCLEOTIDE SEQUENCE [LARGE SCALE GENOMIC DNA]</scope>
    <source>
        <strain evidence="2">LC1Nh</strain>
    </source>
</reference>
<gene>
    <name evidence="1" type="ORF">LC1Nh_0231</name>
</gene>
<sequence length="138" mass="15507">MSRFWIGVGVVFVIGLLTIFSATGNTNAVYVNDLETECRGDRAESTSISLQQDNSIRFEGYFPVENTNSDMSFNYNGGSSMVLNVKSQNLAAPDFLWYDCLASGVYDIETSELNEGRYSVEIKHNGERVEKRIIRIKN</sequence>